<accession>A0AAE1FL89</accession>
<gene>
    <name evidence="1" type="ORF">Pcinc_018905</name>
</gene>
<protein>
    <submittedName>
        <fullName evidence="1">Uncharacterized protein</fullName>
    </submittedName>
</protein>
<dbReference type="AlphaFoldDB" id="A0AAE1FL89"/>
<evidence type="ECO:0000313" key="1">
    <source>
        <dbReference type="EMBL" id="KAK3876298.1"/>
    </source>
</evidence>
<sequence length="214" mass="23707">MWPGQPTTVLGLDSPPSNNAIANQVTSALTLTLTSIPHHLTFPSALVLKSFSIPSHPYLPILSLCIASLQYHPLRPHNFPYFSSTLTSPYSNLPFPRYPFRHMPEPDPTSSPYSPLSIPNTLPYSTLLSYPSLPRHPIPPFPPTPPHLVTLFHPSLQPLPTSSPYSTLLSYPTPPRYPIPPISPTPPHLVTRFHPSLLPLPHMPTPLPSPRLYP</sequence>
<name>A0AAE1FL89_PETCI</name>
<reference evidence="1" key="1">
    <citation type="submission" date="2023-10" db="EMBL/GenBank/DDBJ databases">
        <title>Genome assemblies of two species of porcelain crab, Petrolisthes cinctipes and Petrolisthes manimaculis (Anomura: Porcellanidae).</title>
        <authorList>
            <person name="Angst P."/>
        </authorList>
    </citation>
    <scope>NUCLEOTIDE SEQUENCE</scope>
    <source>
        <strain evidence="1">PB745_01</strain>
        <tissue evidence="1">Gill</tissue>
    </source>
</reference>
<evidence type="ECO:0000313" key="2">
    <source>
        <dbReference type="Proteomes" id="UP001286313"/>
    </source>
</evidence>
<comment type="caution">
    <text evidence="1">The sequence shown here is derived from an EMBL/GenBank/DDBJ whole genome shotgun (WGS) entry which is preliminary data.</text>
</comment>
<dbReference type="PRINTS" id="PR01217">
    <property type="entry name" value="PRICHEXTENSN"/>
</dbReference>
<dbReference type="EMBL" id="JAWQEG010001845">
    <property type="protein sequence ID" value="KAK3876298.1"/>
    <property type="molecule type" value="Genomic_DNA"/>
</dbReference>
<keyword evidence="2" id="KW-1185">Reference proteome</keyword>
<dbReference type="Proteomes" id="UP001286313">
    <property type="component" value="Unassembled WGS sequence"/>
</dbReference>
<organism evidence="1 2">
    <name type="scientific">Petrolisthes cinctipes</name>
    <name type="common">Flat porcelain crab</name>
    <dbReference type="NCBI Taxonomy" id="88211"/>
    <lineage>
        <taxon>Eukaryota</taxon>
        <taxon>Metazoa</taxon>
        <taxon>Ecdysozoa</taxon>
        <taxon>Arthropoda</taxon>
        <taxon>Crustacea</taxon>
        <taxon>Multicrustacea</taxon>
        <taxon>Malacostraca</taxon>
        <taxon>Eumalacostraca</taxon>
        <taxon>Eucarida</taxon>
        <taxon>Decapoda</taxon>
        <taxon>Pleocyemata</taxon>
        <taxon>Anomura</taxon>
        <taxon>Galatheoidea</taxon>
        <taxon>Porcellanidae</taxon>
        <taxon>Petrolisthes</taxon>
    </lineage>
</organism>
<proteinExistence type="predicted"/>